<dbReference type="Gene3D" id="3.30.565.10">
    <property type="entry name" value="Histidine kinase-like ATPase, C-terminal domain"/>
    <property type="match status" value="1"/>
</dbReference>
<sequence length="658" mass="75570">MKFTIAFLLVFCTANSWGQLPSDKQRLVDSLTASLKSLKSDTAKARANFLISSSWSDFDFEKAQGYLKTGRQLGGKDRLMQALSYFYEGRIFDPRDLEKSSQAYLTAISLFNKLKTKEAYLLKARAYFNYSINLYKQNESKKCVDVMLNEGIPAGKESRDSVLVSKFYIMLGKVFMNNQQWEKAAAYFKQAIDLLEIVDPKSKILLTAYTRLAFAYCHVDKFNQVKMELDKAKKLIAFFPDSRELLDYYEVEAVYLMMGLQQDNQALATLDKGLALAHKIRADDRAITFAFQKYNVLVNNEKFEKALPILKQIAKDTQFMDVPFNRQQVYKEFNNTYASMGNKNEAYNWLQQYAKITDSLNELKSKKEINELEIKFRNAENQKKIVELNAANEKNKLKAKNNRLIGLIVSLFLLVVAVFGWMLYRKSKKLSDQEELNHKQEIKEIAQREQIKIAQAMLQGQEEERKRVAQDLHDGLGGMLAGVKMNLSVFVAKERKEEQAELYGIIEQLDKSASELRRIAYNMMPETLLRFGLETSLRELCESFVSSQLTIDFQYYGSKNDLPIQEQISIYRIVQELLTNAYKHAHAKKILVQCSQDEKNFLITVEDDGGGFDPHTVNQGMGLANIRNRVDYLKGTIEIVAGAKQQGAQVNIELKLQR</sequence>
<feature type="transmembrane region" description="Helical" evidence="11">
    <location>
        <begin position="404"/>
        <end position="424"/>
    </location>
</feature>
<evidence type="ECO:0000256" key="6">
    <source>
        <dbReference type="ARBA" id="ARBA00022777"/>
    </source>
</evidence>
<evidence type="ECO:0000256" key="1">
    <source>
        <dbReference type="ARBA" id="ARBA00000085"/>
    </source>
</evidence>
<dbReference type="InterPro" id="IPR050482">
    <property type="entry name" value="Sensor_HK_TwoCompSys"/>
</dbReference>
<evidence type="ECO:0000259" key="12">
    <source>
        <dbReference type="PROSITE" id="PS50109"/>
    </source>
</evidence>
<keyword evidence="11" id="KW-0472">Membrane</keyword>
<evidence type="ECO:0000313" key="13">
    <source>
        <dbReference type="EMBL" id="MEE1943895.1"/>
    </source>
</evidence>
<keyword evidence="11" id="KW-0812">Transmembrane</keyword>
<evidence type="ECO:0000256" key="9">
    <source>
        <dbReference type="PROSITE-ProRule" id="PRU00339"/>
    </source>
</evidence>
<gene>
    <name evidence="13" type="ORF">VRU48_02170</name>
</gene>
<evidence type="ECO:0000256" key="4">
    <source>
        <dbReference type="ARBA" id="ARBA00022679"/>
    </source>
</evidence>
<dbReference type="EMBL" id="JAZDQT010000001">
    <property type="protein sequence ID" value="MEE1943895.1"/>
    <property type="molecule type" value="Genomic_DNA"/>
</dbReference>
<dbReference type="GO" id="GO:0016301">
    <property type="term" value="F:kinase activity"/>
    <property type="evidence" value="ECO:0007669"/>
    <property type="project" value="UniProtKB-KW"/>
</dbReference>
<dbReference type="PROSITE" id="PS50005">
    <property type="entry name" value="TPR"/>
    <property type="match status" value="1"/>
</dbReference>
<dbReference type="RefSeq" id="WP_330106290.1">
    <property type="nucleotide sequence ID" value="NZ_JAZDQT010000001.1"/>
</dbReference>
<keyword evidence="10" id="KW-0175">Coiled coil</keyword>
<dbReference type="SUPFAM" id="SSF55874">
    <property type="entry name" value="ATPase domain of HSP90 chaperone/DNA topoisomerase II/histidine kinase"/>
    <property type="match status" value="1"/>
</dbReference>
<comment type="caution">
    <text evidence="13">The sequence shown here is derived from an EMBL/GenBank/DDBJ whole genome shotgun (WGS) entry which is preliminary data.</text>
</comment>
<dbReference type="PROSITE" id="PS50109">
    <property type="entry name" value="HIS_KIN"/>
    <property type="match status" value="1"/>
</dbReference>
<dbReference type="Gene3D" id="1.25.40.10">
    <property type="entry name" value="Tetratricopeptide repeat domain"/>
    <property type="match status" value="1"/>
</dbReference>
<organism evidence="13 14">
    <name type="scientific">Pedobacter albus</name>
    <dbReference type="NCBI Taxonomy" id="3113905"/>
    <lineage>
        <taxon>Bacteria</taxon>
        <taxon>Pseudomonadati</taxon>
        <taxon>Bacteroidota</taxon>
        <taxon>Sphingobacteriia</taxon>
        <taxon>Sphingobacteriales</taxon>
        <taxon>Sphingobacteriaceae</taxon>
        <taxon>Pedobacter</taxon>
    </lineage>
</organism>
<comment type="catalytic activity">
    <reaction evidence="1">
        <text>ATP + protein L-histidine = ADP + protein N-phospho-L-histidine.</text>
        <dbReference type="EC" id="2.7.13.3"/>
    </reaction>
</comment>
<dbReference type="InterPro" id="IPR036890">
    <property type="entry name" value="HATPase_C_sf"/>
</dbReference>
<dbReference type="InterPro" id="IPR003594">
    <property type="entry name" value="HATPase_dom"/>
</dbReference>
<keyword evidence="3" id="KW-0597">Phosphoprotein</keyword>
<dbReference type="Gene3D" id="1.20.5.1930">
    <property type="match status" value="1"/>
</dbReference>
<dbReference type="InterPro" id="IPR005467">
    <property type="entry name" value="His_kinase_dom"/>
</dbReference>
<evidence type="ECO:0000256" key="3">
    <source>
        <dbReference type="ARBA" id="ARBA00022553"/>
    </source>
</evidence>
<accession>A0ABU7I357</accession>
<dbReference type="InterPro" id="IPR011712">
    <property type="entry name" value="Sig_transdc_His_kin_sub3_dim/P"/>
</dbReference>
<dbReference type="PANTHER" id="PTHR24421:SF10">
    <property type="entry name" value="NITRATE_NITRITE SENSOR PROTEIN NARQ"/>
    <property type="match status" value="1"/>
</dbReference>
<evidence type="ECO:0000313" key="14">
    <source>
        <dbReference type="Proteomes" id="UP001336835"/>
    </source>
</evidence>
<keyword evidence="7" id="KW-0067">ATP-binding</keyword>
<dbReference type="Proteomes" id="UP001336835">
    <property type="component" value="Unassembled WGS sequence"/>
</dbReference>
<proteinExistence type="predicted"/>
<name>A0ABU7I357_9SPHI</name>
<dbReference type="CDD" id="cd16917">
    <property type="entry name" value="HATPase_UhpB-NarQ-NarX-like"/>
    <property type="match status" value="1"/>
</dbReference>
<dbReference type="EC" id="2.7.13.3" evidence="2"/>
<keyword evidence="8" id="KW-0902">Two-component regulatory system</keyword>
<dbReference type="PANTHER" id="PTHR24421">
    <property type="entry name" value="NITRATE/NITRITE SENSOR PROTEIN NARX-RELATED"/>
    <property type="match status" value="1"/>
</dbReference>
<keyword evidence="4" id="KW-0808">Transferase</keyword>
<keyword evidence="11" id="KW-1133">Transmembrane helix</keyword>
<evidence type="ECO:0000256" key="11">
    <source>
        <dbReference type="SAM" id="Phobius"/>
    </source>
</evidence>
<dbReference type="Pfam" id="PF07730">
    <property type="entry name" value="HisKA_3"/>
    <property type="match status" value="1"/>
</dbReference>
<protein>
    <recommendedName>
        <fullName evidence="2">histidine kinase</fullName>
        <ecNumber evidence="2">2.7.13.3</ecNumber>
    </recommendedName>
</protein>
<feature type="repeat" description="TPR" evidence="9">
    <location>
        <begin position="165"/>
        <end position="198"/>
    </location>
</feature>
<evidence type="ECO:0000256" key="5">
    <source>
        <dbReference type="ARBA" id="ARBA00022741"/>
    </source>
</evidence>
<reference evidence="13 14" key="1">
    <citation type="submission" date="2024-01" db="EMBL/GenBank/DDBJ databases">
        <title>Pedobacter sp. nov., isolated from fresh soil.</title>
        <authorList>
            <person name="Le N.T.T."/>
        </authorList>
    </citation>
    <scope>NUCLEOTIDE SEQUENCE [LARGE SCALE GENOMIC DNA]</scope>
    <source>
        <strain evidence="13 14">KR3-3</strain>
    </source>
</reference>
<feature type="domain" description="Histidine kinase" evidence="12">
    <location>
        <begin position="467"/>
        <end position="658"/>
    </location>
</feature>
<dbReference type="SMART" id="SM00387">
    <property type="entry name" value="HATPase_c"/>
    <property type="match status" value="1"/>
</dbReference>
<keyword evidence="5" id="KW-0547">Nucleotide-binding</keyword>
<dbReference type="SUPFAM" id="SSF48452">
    <property type="entry name" value="TPR-like"/>
    <property type="match status" value="2"/>
</dbReference>
<keyword evidence="6 13" id="KW-0418">Kinase</keyword>
<evidence type="ECO:0000256" key="7">
    <source>
        <dbReference type="ARBA" id="ARBA00022840"/>
    </source>
</evidence>
<keyword evidence="9" id="KW-0802">TPR repeat</keyword>
<dbReference type="Pfam" id="PF02518">
    <property type="entry name" value="HATPase_c"/>
    <property type="match status" value="1"/>
</dbReference>
<keyword evidence="14" id="KW-1185">Reference proteome</keyword>
<evidence type="ECO:0000256" key="10">
    <source>
        <dbReference type="SAM" id="Coils"/>
    </source>
</evidence>
<evidence type="ECO:0000256" key="8">
    <source>
        <dbReference type="ARBA" id="ARBA00023012"/>
    </source>
</evidence>
<dbReference type="InterPro" id="IPR011990">
    <property type="entry name" value="TPR-like_helical_dom_sf"/>
</dbReference>
<feature type="coiled-coil region" evidence="10">
    <location>
        <begin position="362"/>
        <end position="403"/>
    </location>
</feature>
<dbReference type="InterPro" id="IPR019734">
    <property type="entry name" value="TPR_rpt"/>
</dbReference>
<evidence type="ECO:0000256" key="2">
    <source>
        <dbReference type="ARBA" id="ARBA00012438"/>
    </source>
</evidence>